<gene>
    <name evidence="1" type="ORF">A2799_01335</name>
</gene>
<name>A0A1F7GLI5_9BACT</name>
<organism evidence="1 2">
    <name type="scientific">Candidatus Roizmanbacteria bacterium RIFCSPHIGHO2_01_FULL_39_24</name>
    <dbReference type="NCBI Taxonomy" id="1802032"/>
    <lineage>
        <taxon>Bacteria</taxon>
        <taxon>Candidatus Roizmaniibacteriota</taxon>
    </lineage>
</organism>
<proteinExistence type="predicted"/>
<dbReference type="Proteomes" id="UP000176850">
    <property type="component" value="Unassembled WGS sequence"/>
</dbReference>
<sequence>MIERNEQEIDVGQEVLDLAPDKMDIVIRHELAAEILDMAEDGEISSDEALLAVHVLFPRYRINS</sequence>
<accession>A0A1F7GLI5</accession>
<evidence type="ECO:0000313" key="2">
    <source>
        <dbReference type="Proteomes" id="UP000176850"/>
    </source>
</evidence>
<dbReference type="AlphaFoldDB" id="A0A1F7GLI5"/>
<dbReference type="EMBL" id="MFZH01000007">
    <property type="protein sequence ID" value="OGK19655.1"/>
    <property type="molecule type" value="Genomic_DNA"/>
</dbReference>
<reference evidence="1 2" key="1">
    <citation type="journal article" date="2016" name="Nat. Commun.">
        <title>Thousands of microbial genomes shed light on interconnected biogeochemical processes in an aquifer system.</title>
        <authorList>
            <person name="Anantharaman K."/>
            <person name="Brown C.T."/>
            <person name="Hug L.A."/>
            <person name="Sharon I."/>
            <person name="Castelle C.J."/>
            <person name="Probst A.J."/>
            <person name="Thomas B.C."/>
            <person name="Singh A."/>
            <person name="Wilkins M.J."/>
            <person name="Karaoz U."/>
            <person name="Brodie E.L."/>
            <person name="Williams K.H."/>
            <person name="Hubbard S.S."/>
            <person name="Banfield J.F."/>
        </authorList>
    </citation>
    <scope>NUCLEOTIDE SEQUENCE [LARGE SCALE GENOMIC DNA]</scope>
</reference>
<comment type="caution">
    <text evidence="1">The sequence shown here is derived from an EMBL/GenBank/DDBJ whole genome shotgun (WGS) entry which is preliminary data.</text>
</comment>
<protein>
    <submittedName>
        <fullName evidence="1">Uncharacterized protein</fullName>
    </submittedName>
</protein>
<evidence type="ECO:0000313" key="1">
    <source>
        <dbReference type="EMBL" id="OGK19655.1"/>
    </source>
</evidence>